<keyword evidence="3" id="KW-0238">DNA-binding</keyword>
<dbReference type="InterPro" id="IPR028082">
    <property type="entry name" value="Peripla_BP_I"/>
</dbReference>
<dbReference type="PANTHER" id="PTHR30146:SF95">
    <property type="entry name" value="RIBOSE OPERON REPRESSOR"/>
    <property type="match status" value="1"/>
</dbReference>
<protein>
    <submittedName>
        <fullName evidence="6">Substrate-binding domain-containing protein</fullName>
    </submittedName>
</protein>
<dbReference type="Gene3D" id="3.40.50.2300">
    <property type="match status" value="2"/>
</dbReference>
<accession>A0ABR7IBN7</accession>
<dbReference type="Pfam" id="PF13377">
    <property type="entry name" value="Peripla_BP_3"/>
    <property type="match status" value="1"/>
</dbReference>
<evidence type="ECO:0000259" key="5">
    <source>
        <dbReference type="Pfam" id="PF13377"/>
    </source>
</evidence>
<sequence length="269" mass="30047">MGVIVPHIRHPYFSELISNLEMAAYEKNYKIFIFNSREKQEKENEYLEMCYSNRVAGVIMCSGSVHLNVFDGLNIPIVTIERFLENGTAGVECDNIQGGRLAAKHLIDLGCRHLIHISGVHETMMPADDRATGFCEICEREGVDHKIVETSASQYNTLDYHQILKEMLEKNPETDGVFASSDLIAAQFLQICHAMSIAVPDDIKVVGFDDSYIASVTTPQITTIHQPIKEMAQKAIECLVDSVEGKIVPTRTTLPVRLVVRGTTDSDKF</sequence>
<keyword evidence="1" id="KW-0678">Repressor</keyword>
<feature type="domain" description="Transcriptional regulator LacI/GalR-like sensor" evidence="5">
    <location>
        <begin position="103"/>
        <end position="264"/>
    </location>
</feature>
<evidence type="ECO:0000313" key="7">
    <source>
        <dbReference type="Proteomes" id="UP000621540"/>
    </source>
</evidence>
<comment type="caution">
    <text evidence="6">The sequence shown here is derived from an EMBL/GenBank/DDBJ whole genome shotgun (WGS) entry which is preliminary data.</text>
</comment>
<keyword evidence="7" id="KW-1185">Reference proteome</keyword>
<dbReference type="InterPro" id="IPR046335">
    <property type="entry name" value="LacI/GalR-like_sensor"/>
</dbReference>
<reference evidence="6 7" key="1">
    <citation type="submission" date="2020-08" db="EMBL/GenBank/DDBJ databases">
        <title>Genome public.</title>
        <authorList>
            <person name="Liu C."/>
            <person name="Sun Q."/>
        </authorList>
    </citation>
    <scope>NUCLEOTIDE SEQUENCE [LARGE SCALE GENOMIC DNA]</scope>
    <source>
        <strain evidence="6 7">BX0805</strain>
    </source>
</reference>
<dbReference type="SUPFAM" id="SSF53822">
    <property type="entry name" value="Periplasmic binding protein-like I"/>
    <property type="match status" value="1"/>
</dbReference>
<evidence type="ECO:0000256" key="3">
    <source>
        <dbReference type="ARBA" id="ARBA00023125"/>
    </source>
</evidence>
<dbReference type="Proteomes" id="UP000621540">
    <property type="component" value="Unassembled WGS sequence"/>
</dbReference>
<dbReference type="CDD" id="cd06291">
    <property type="entry name" value="PBP1_Qymf-like"/>
    <property type="match status" value="1"/>
</dbReference>
<organism evidence="6 7">
    <name type="scientific">Roseburia yibonii</name>
    <dbReference type="NCBI Taxonomy" id="2763063"/>
    <lineage>
        <taxon>Bacteria</taxon>
        <taxon>Bacillati</taxon>
        <taxon>Bacillota</taxon>
        <taxon>Clostridia</taxon>
        <taxon>Lachnospirales</taxon>
        <taxon>Lachnospiraceae</taxon>
        <taxon>Roseburia</taxon>
    </lineage>
</organism>
<dbReference type="EMBL" id="JACOQH010000007">
    <property type="protein sequence ID" value="MBC5754361.1"/>
    <property type="molecule type" value="Genomic_DNA"/>
</dbReference>
<keyword evidence="4" id="KW-0804">Transcription</keyword>
<evidence type="ECO:0000256" key="1">
    <source>
        <dbReference type="ARBA" id="ARBA00022491"/>
    </source>
</evidence>
<proteinExistence type="predicted"/>
<dbReference type="RefSeq" id="WP_186982458.1">
    <property type="nucleotide sequence ID" value="NZ_JACOQH010000007.1"/>
</dbReference>
<evidence type="ECO:0000256" key="2">
    <source>
        <dbReference type="ARBA" id="ARBA00023015"/>
    </source>
</evidence>
<name>A0ABR7IBN7_9FIRM</name>
<evidence type="ECO:0000256" key="4">
    <source>
        <dbReference type="ARBA" id="ARBA00023163"/>
    </source>
</evidence>
<evidence type="ECO:0000313" key="6">
    <source>
        <dbReference type="EMBL" id="MBC5754361.1"/>
    </source>
</evidence>
<gene>
    <name evidence="6" type="ORF">H8Z76_10130</name>
</gene>
<keyword evidence="2" id="KW-0805">Transcription regulation</keyword>
<dbReference type="PANTHER" id="PTHR30146">
    <property type="entry name" value="LACI-RELATED TRANSCRIPTIONAL REPRESSOR"/>
    <property type="match status" value="1"/>
</dbReference>